<dbReference type="GeneID" id="104587366"/>
<dbReference type="InterPro" id="IPR025124">
    <property type="entry name" value="Gag1-like_clamp"/>
</dbReference>
<dbReference type="Proteomes" id="UP000189703">
    <property type="component" value="Unplaced"/>
</dbReference>
<sequence length="126" mass="14828">MGEIRKKKKKKKKQRRCRERDSCFVRPSDQPRSIFFLFCCCRLLPSGVLLVSSKRVPAAITWHQRRTEWIGDQSKKSQRVPKDPVISWSTTYDDLLSTNEPFPQPIPLPEMVDFLVDIWSEEGLYD</sequence>
<dbReference type="InParanoid" id="A0A1U8PYD3"/>
<keyword evidence="2" id="KW-1185">Reference proteome</keyword>
<dbReference type="PANTHER" id="PTHR33373:SF28">
    <property type="entry name" value="OS07G0479600 PROTEIN"/>
    <property type="match status" value="1"/>
</dbReference>
<dbReference type="AlphaFoldDB" id="A0A1U8PYD3"/>
<organism evidence="2 3">
    <name type="scientific">Nelumbo nucifera</name>
    <name type="common">Sacred lotus</name>
    <dbReference type="NCBI Taxonomy" id="4432"/>
    <lineage>
        <taxon>Eukaryota</taxon>
        <taxon>Viridiplantae</taxon>
        <taxon>Streptophyta</taxon>
        <taxon>Embryophyta</taxon>
        <taxon>Tracheophyta</taxon>
        <taxon>Spermatophyta</taxon>
        <taxon>Magnoliopsida</taxon>
        <taxon>Proteales</taxon>
        <taxon>Nelumbonaceae</taxon>
        <taxon>Nelumbo</taxon>
    </lineage>
</organism>
<evidence type="ECO:0000313" key="2">
    <source>
        <dbReference type="Proteomes" id="UP000189703"/>
    </source>
</evidence>
<dbReference type="PANTHER" id="PTHR33373">
    <property type="entry name" value="OS07G0479600 PROTEIN"/>
    <property type="match status" value="1"/>
</dbReference>
<name>A0A1U8PYD3_NELNU</name>
<feature type="domain" description="Gag1-like clamp" evidence="1">
    <location>
        <begin position="86"/>
        <end position="126"/>
    </location>
</feature>
<accession>A0A1U8PYD3</accession>
<gene>
    <name evidence="3" type="primary">LOC104587366</name>
</gene>
<dbReference type="OrthoDB" id="1896025at2759"/>
<dbReference type="FunCoup" id="A0A1U8PYD3">
    <property type="interactions" value="1"/>
</dbReference>
<evidence type="ECO:0000313" key="3">
    <source>
        <dbReference type="RefSeq" id="XP_019051548.1"/>
    </source>
</evidence>
<evidence type="ECO:0000259" key="1">
    <source>
        <dbReference type="Pfam" id="PF13259"/>
    </source>
</evidence>
<reference evidence="3" key="1">
    <citation type="submission" date="2025-08" db="UniProtKB">
        <authorList>
            <consortium name="RefSeq"/>
        </authorList>
    </citation>
    <scope>IDENTIFICATION</scope>
</reference>
<dbReference type="Pfam" id="PF13259">
    <property type="entry name" value="clamp_Gag1-like"/>
    <property type="match status" value="1"/>
</dbReference>
<proteinExistence type="predicted"/>
<dbReference type="RefSeq" id="XP_019051548.1">
    <property type="nucleotide sequence ID" value="XM_019196003.1"/>
</dbReference>
<protein>
    <submittedName>
        <fullName evidence="3">Uncharacterized protein LOC104587366 isoform X1</fullName>
    </submittedName>
</protein>